<comment type="caution">
    <text evidence="1">The sequence shown here is derived from an EMBL/GenBank/DDBJ whole genome shotgun (WGS) entry which is preliminary data.</text>
</comment>
<organism evidence="1 2">
    <name type="scientific">Kockovaella imperatae</name>
    <dbReference type="NCBI Taxonomy" id="4999"/>
    <lineage>
        <taxon>Eukaryota</taxon>
        <taxon>Fungi</taxon>
        <taxon>Dikarya</taxon>
        <taxon>Basidiomycota</taxon>
        <taxon>Agaricomycotina</taxon>
        <taxon>Tremellomycetes</taxon>
        <taxon>Tremellales</taxon>
        <taxon>Cuniculitremaceae</taxon>
        <taxon>Kockovaella</taxon>
    </lineage>
</organism>
<sequence length="251" mass="27780">MQDPRATSDGTLPNAAIAEWRFKMSESVAVTDMDIQTDIPATLSFWDNAQTKQKVCKLHSFSDYKKPWFKQFPKTNGEKGSATTLSPCLGSGEGLSVESIVDLSKGFKNDGTLVSFSQHPTTTDAVTPTENCLTFTLQPTGKSNTVITLKDLKDLQKGFTNTAGYRKKQSIWDNCKSTRLAAIRLQGAQTARSVFVSDHRCCSVPLEGYDLIFCNRGLTIAELLSGPWFDTNATQGQRVSTARKRSNRHRR</sequence>
<evidence type="ECO:0000313" key="2">
    <source>
        <dbReference type="Proteomes" id="UP000193218"/>
    </source>
</evidence>
<protein>
    <submittedName>
        <fullName evidence="1">Uncharacterized protein</fullName>
    </submittedName>
</protein>
<evidence type="ECO:0000313" key="1">
    <source>
        <dbReference type="EMBL" id="ORX38573.1"/>
    </source>
</evidence>
<accession>A0A1Y1UKJ5</accession>
<dbReference type="RefSeq" id="XP_021872495.1">
    <property type="nucleotide sequence ID" value="XM_022012594.1"/>
</dbReference>
<proteinExistence type="predicted"/>
<dbReference type="AlphaFoldDB" id="A0A1Y1UKJ5"/>
<reference evidence="1 2" key="1">
    <citation type="submission" date="2017-03" db="EMBL/GenBank/DDBJ databases">
        <title>Widespread Adenine N6-methylation of Active Genes in Fungi.</title>
        <authorList>
            <consortium name="DOE Joint Genome Institute"/>
            <person name="Mondo S.J."/>
            <person name="Dannebaum R.O."/>
            <person name="Kuo R.C."/>
            <person name="Louie K.B."/>
            <person name="Bewick A.J."/>
            <person name="Labutti K."/>
            <person name="Haridas S."/>
            <person name="Kuo A."/>
            <person name="Salamov A."/>
            <person name="Ahrendt S.R."/>
            <person name="Lau R."/>
            <person name="Bowen B.P."/>
            <person name="Lipzen A."/>
            <person name="Sullivan W."/>
            <person name="Andreopoulos W.B."/>
            <person name="Clum A."/>
            <person name="Lindquist E."/>
            <person name="Daum C."/>
            <person name="Northen T.R."/>
            <person name="Ramamoorthy G."/>
            <person name="Schmitz R.J."/>
            <person name="Gryganskyi A."/>
            <person name="Culley D."/>
            <person name="Magnuson J."/>
            <person name="James T.Y."/>
            <person name="O'Malley M.A."/>
            <person name="Stajich J.E."/>
            <person name="Spatafora J.W."/>
            <person name="Visel A."/>
            <person name="Grigoriev I.V."/>
        </authorList>
    </citation>
    <scope>NUCLEOTIDE SEQUENCE [LARGE SCALE GENOMIC DNA]</scope>
    <source>
        <strain evidence="1 2">NRRL Y-17943</strain>
    </source>
</reference>
<keyword evidence="2" id="KW-1185">Reference proteome</keyword>
<dbReference type="InParanoid" id="A0A1Y1UKJ5"/>
<dbReference type="EMBL" id="NBSH01000004">
    <property type="protein sequence ID" value="ORX38573.1"/>
    <property type="molecule type" value="Genomic_DNA"/>
</dbReference>
<dbReference type="GeneID" id="33554402"/>
<name>A0A1Y1UKJ5_9TREE</name>
<dbReference type="Proteomes" id="UP000193218">
    <property type="component" value="Unassembled WGS sequence"/>
</dbReference>
<gene>
    <name evidence="1" type="ORF">BD324DRAFT_367532</name>
</gene>